<gene>
    <name evidence="3" type="primary">iaaH</name>
    <name evidence="3" type="ORF">GCM10009720_28980</name>
</gene>
<dbReference type="RefSeq" id="WP_343960064.1">
    <property type="nucleotide sequence ID" value="NZ_BAAAMN010000070.1"/>
</dbReference>
<comment type="caution">
    <text evidence="3">The sequence shown here is derived from an EMBL/GenBank/DDBJ whole genome shotgun (WGS) entry which is preliminary data.</text>
</comment>
<dbReference type="Proteomes" id="UP001501461">
    <property type="component" value="Unassembled WGS sequence"/>
</dbReference>
<evidence type="ECO:0000313" key="3">
    <source>
        <dbReference type="EMBL" id="GAA2046299.1"/>
    </source>
</evidence>
<dbReference type="EMBL" id="BAAAMN010000070">
    <property type="protein sequence ID" value="GAA2046299.1"/>
    <property type="molecule type" value="Genomic_DNA"/>
</dbReference>
<sequence>MINNPQAISSPTDGIWTELASDEQINAQMRAQKRTHAQASNAFPLAVKANIGVTGFTRSAGSHALTGKTEPVDAPVVAALRAAGAIVVGMTNMHELAFGITSNNPHFGQVCLPKHEHLSAGGSSGGSAAAVAEGSVEIALGTDTGGSVSVPASHCGVYGFRPTTGRWPNAGIIGLSWTRDTPGVSTRRLSQASQVDSWITGQSVVPAPNRRLRLGLPREFMEGLDPYTAAAVTSAIKLLRDHATIVNIDFSPVLARTGPAEMPTVLWESKRLLSLVAAEFFETTTTEGYDRLSASVMSPDVKSILQSQYQNPVTAAEYSQAQQDISKARAIYSEMLLKHDLDALIFPSAPATPPPAHTVDSVQHLGETENAFHLHTRHSGQGTMLATPMVTIPLSVSENTPPVGLTIQGSRFADRAVLSIAQSLDGLVESKSNPSTKEVSP</sequence>
<dbReference type="Pfam" id="PF01425">
    <property type="entry name" value="Amidase"/>
    <property type="match status" value="1"/>
</dbReference>
<dbReference type="InterPro" id="IPR023631">
    <property type="entry name" value="Amidase_dom"/>
</dbReference>
<dbReference type="Gene3D" id="3.90.1300.10">
    <property type="entry name" value="Amidase signature (AS) domain"/>
    <property type="match status" value="1"/>
</dbReference>
<keyword evidence="3" id="KW-0378">Hydrolase</keyword>
<dbReference type="InterPro" id="IPR036928">
    <property type="entry name" value="AS_sf"/>
</dbReference>
<comment type="similarity">
    <text evidence="1">Belongs to the amidase family.</text>
</comment>
<accession>A0ABN2UZN3</accession>
<evidence type="ECO:0000256" key="1">
    <source>
        <dbReference type="ARBA" id="ARBA00009199"/>
    </source>
</evidence>
<name>A0ABN2UZN3_9MICC</name>
<evidence type="ECO:0000313" key="4">
    <source>
        <dbReference type="Proteomes" id="UP001501461"/>
    </source>
</evidence>
<evidence type="ECO:0000259" key="2">
    <source>
        <dbReference type="Pfam" id="PF01425"/>
    </source>
</evidence>
<protein>
    <submittedName>
        <fullName evidence="3">Indoleacetamide hydrolase</fullName>
    </submittedName>
</protein>
<proteinExistence type="inferred from homology"/>
<feature type="domain" description="Amidase" evidence="2">
    <location>
        <begin position="19"/>
        <end position="418"/>
    </location>
</feature>
<dbReference type="PANTHER" id="PTHR11895:SF7">
    <property type="entry name" value="GLUTAMYL-TRNA(GLN) AMIDOTRANSFERASE SUBUNIT A, MITOCHONDRIAL"/>
    <property type="match status" value="1"/>
</dbReference>
<keyword evidence="4" id="KW-1185">Reference proteome</keyword>
<organism evidence="3 4">
    <name type="scientific">Yaniella flava</name>
    <dbReference type="NCBI Taxonomy" id="287930"/>
    <lineage>
        <taxon>Bacteria</taxon>
        <taxon>Bacillati</taxon>
        <taxon>Actinomycetota</taxon>
        <taxon>Actinomycetes</taxon>
        <taxon>Micrococcales</taxon>
        <taxon>Micrococcaceae</taxon>
        <taxon>Yaniella</taxon>
    </lineage>
</organism>
<dbReference type="GO" id="GO:0016787">
    <property type="term" value="F:hydrolase activity"/>
    <property type="evidence" value="ECO:0007669"/>
    <property type="project" value="UniProtKB-KW"/>
</dbReference>
<reference evidence="4" key="1">
    <citation type="journal article" date="2019" name="Int. J. Syst. Evol. Microbiol.">
        <title>The Global Catalogue of Microorganisms (GCM) 10K type strain sequencing project: providing services to taxonomists for standard genome sequencing and annotation.</title>
        <authorList>
            <consortium name="The Broad Institute Genomics Platform"/>
            <consortium name="The Broad Institute Genome Sequencing Center for Infectious Disease"/>
            <person name="Wu L."/>
            <person name="Ma J."/>
        </authorList>
    </citation>
    <scope>NUCLEOTIDE SEQUENCE [LARGE SCALE GENOMIC DNA]</scope>
    <source>
        <strain evidence="4">JCM 13595</strain>
    </source>
</reference>
<dbReference type="InterPro" id="IPR000120">
    <property type="entry name" value="Amidase"/>
</dbReference>
<dbReference type="SUPFAM" id="SSF75304">
    <property type="entry name" value="Amidase signature (AS) enzymes"/>
    <property type="match status" value="1"/>
</dbReference>
<dbReference type="PANTHER" id="PTHR11895">
    <property type="entry name" value="TRANSAMIDASE"/>
    <property type="match status" value="1"/>
</dbReference>